<dbReference type="Proteomes" id="UP001320159">
    <property type="component" value="Unassembled WGS sequence"/>
</dbReference>
<dbReference type="PIRSF" id="PIRSF000445">
    <property type="entry name" value="4pyrrol_synth_GluRdtase"/>
    <property type="match status" value="1"/>
</dbReference>
<feature type="site" description="Important for activity" evidence="8 12">
    <location>
        <position position="89"/>
    </location>
</feature>
<evidence type="ECO:0000256" key="2">
    <source>
        <dbReference type="ARBA" id="ARBA00005916"/>
    </source>
</evidence>
<evidence type="ECO:0000256" key="10">
    <source>
        <dbReference type="PIRSR" id="PIRSR000445-2"/>
    </source>
</evidence>
<evidence type="ECO:0000256" key="6">
    <source>
        <dbReference type="ARBA" id="ARBA00023244"/>
    </source>
</evidence>
<dbReference type="PROSITE" id="PS00747">
    <property type="entry name" value="GLUTR"/>
    <property type="match status" value="1"/>
</dbReference>
<gene>
    <name evidence="8" type="primary">hemA</name>
    <name evidence="17" type="ORF">CUJ83_14760</name>
</gene>
<evidence type="ECO:0000256" key="5">
    <source>
        <dbReference type="ARBA" id="ARBA00023002"/>
    </source>
</evidence>
<dbReference type="AlphaFoldDB" id="A0AAP2W8Q7"/>
<feature type="binding site" evidence="8 11">
    <location>
        <begin position="179"/>
        <end position="184"/>
    </location>
    <ligand>
        <name>NADP(+)</name>
        <dbReference type="ChEBI" id="CHEBI:58349"/>
    </ligand>
</feature>
<dbReference type="PANTHER" id="PTHR43013:SF1">
    <property type="entry name" value="GLUTAMYL-TRNA REDUCTASE"/>
    <property type="match status" value="1"/>
</dbReference>
<dbReference type="Pfam" id="PF05201">
    <property type="entry name" value="GlutR_N"/>
    <property type="match status" value="1"/>
</dbReference>
<dbReference type="GO" id="GO:0008883">
    <property type="term" value="F:glutamyl-tRNA reductase activity"/>
    <property type="evidence" value="ECO:0007669"/>
    <property type="project" value="UniProtKB-UniRule"/>
</dbReference>
<dbReference type="Pfam" id="PF00745">
    <property type="entry name" value="GlutR_dimer"/>
    <property type="match status" value="1"/>
</dbReference>
<feature type="domain" description="Quinate/shikimate 5-dehydrogenase/glutamyl-tRNA reductase" evidence="15">
    <location>
        <begin position="161"/>
        <end position="296"/>
    </location>
</feature>
<dbReference type="Gene3D" id="3.30.460.30">
    <property type="entry name" value="Glutamyl-tRNA reductase, N-terminal domain"/>
    <property type="match status" value="1"/>
</dbReference>
<evidence type="ECO:0000256" key="13">
    <source>
        <dbReference type="RuleBase" id="RU000584"/>
    </source>
</evidence>
<evidence type="ECO:0000256" key="4">
    <source>
        <dbReference type="ARBA" id="ARBA00022857"/>
    </source>
</evidence>
<name>A0AAP2W8Q7_9EURY</name>
<comment type="catalytic activity">
    <reaction evidence="7 8 13">
        <text>(S)-4-amino-5-oxopentanoate + tRNA(Glu) + NADP(+) = L-glutamyl-tRNA(Glu) + NADPH + H(+)</text>
        <dbReference type="Rhea" id="RHEA:12344"/>
        <dbReference type="Rhea" id="RHEA-COMP:9663"/>
        <dbReference type="Rhea" id="RHEA-COMP:9680"/>
        <dbReference type="ChEBI" id="CHEBI:15378"/>
        <dbReference type="ChEBI" id="CHEBI:57501"/>
        <dbReference type="ChEBI" id="CHEBI:57783"/>
        <dbReference type="ChEBI" id="CHEBI:58349"/>
        <dbReference type="ChEBI" id="CHEBI:78442"/>
        <dbReference type="ChEBI" id="CHEBI:78520"/>
        <dbReference type="EC" id="1.2.1.70"/>
    </reaction>
</comment>
<organism evidence="17 18">
    <name type="scientific">Methanooceanicella nereidis</name>
    <dbReference type="NCBI Taxonomy" id="2052831"/>
    <lineage>
        <taxon>Archaea</taxon>
        <taxon>Methanobacteriati</taxon>
        <taxon>Methanobacteriota</taxon>
        <taxon>Stenosarchaea group</taxon>
        <taxon>Methanomicrobia</taxon>
        <taxon>Methanocellales</taxon>
        <taxon>Methanocellaceae</taxon>
        <taxon>Methanooceanicella</taxon>
    </lineage>
</organism>
<evidence type="ECO:0000259" key="14">
    <source>
        <dbReference type="Pfam" id="PF00745"/>
    </source>
</evidence>
<dbReference type="FunFam" id="3.40.50.720:FF:000031">
    <property type="entry name" value="Glutamyl-tRNA reductase"/>
    <property type="match status" value="1"/>
</dbReference>
<evidence type="ECO:0000256" key="1">
    <source>
        <dbReference type="ARBA" id="ARBA00005059"/>
    </source>
</evidence>
<dbReference type="EC" id="1.2.1.70" evidence="3 8"/>
<feature type="binding site" evidence="8 10">
    <location>
        <begin position="48"/>
        <end position="51"/>
    </location>
    <ligand>
        <name>substrate</name>
    </ligand>
</feature>
<dbReference type="PANTHER" id="PTHR43013">
    <property type="entry name" value="GLUTAMYL-TRNA REDUCTASE"/>
    <property type="match status" value="1"/>
</dbReference>
<feature type="domain" description="Tetrapyrrole biosynthesis glutamyl-tRNA reductase dimerisation" evidence="14">
    <location>
        <begin position="310"/>
        <end position="411"/>
    </location>
</feature>
<evidence type="ECO:0000313" key="17">
    <source>
        <dbReference type="EMBL" id="MCD1296261.1"/>
    </source>
</evidence>
<dbReference type="SUPFAM" id="SSF51735">
    <property type="entry name" value="NAD(P)-binding Rossmann-fold domains"/>
    <property type="match status" value="1"/>
</dbReference>
<dbReference type="CDD" id="cd05213">
    <property type="entry name" value="NAD_bind_Glutamyl_tRNA_reduct"/>
    <property type="match status" value="1"/>
</dbReference>
<comment type="caution">
    <text evidence="17">The sequence shown here is derived from an EMBL/GenBank/DDBJ whole genome shotgun (WGS) entry which is preliminary data.</text>
</comment>
<dbReference type="HAMAP" id="MF_00087">
    <property type="entry name" value="Glu_tRNA_reductase"/>
    <property type="match status" value="1"/>
</dbReference>
<dbReference type="GO" id="GO:0050661">
    <property type="term" value="F:NADP binding"/>
    <property type="evidence" value="ECO:0007669"/>
    <property type="project" value="InterPro"/>
</dbReference>
<proteinExistence type="inferred from homology"/>
<dbReference type="InterPro" id="IPR036453">
    <property type="entry name" value="GluRdtase_dimer_dom_sf"/>
</dbReference>
<evidence type="ECO:0000313" key="18">
    <source>
        <dbReference type="Proteomes" id="UP001320159"/>
    </source>
</evidence>
<dbReference type="InterPro" id="IPR015895">
    <property type="entry name" value="4pyrrol_synth_GluRdtase_N"/>
</dbReference>
<dbReference type="SUPFAM" id="SSF69742">
    <property type="entry name" value="Glutamyl tRNA-reductase catalytic, N-terminal domain"/>
    <property type="match status" value="1"/>
</dbReference>
<evidence type="ECO:0000259" key="16">
    <source>
        <dbReference type="Pfam" id="PF05201"/>
    </source>
</evidence>
<comment type="miscellaneous">
    <text evidence="8">During catalysis, the active site Cys acts as a nucleophile attacking the alpha-carbonyl group of tRNA-bound glutamate with the formation of a thioester intermediate between enzyme and glutamate, and the concomitant release of tRNA(Glu). The thioester intermediate is finally reduced by direct hydride transfer from NADPH, to form the product GSA.</text>
</comment>
<keyword evidence="18" id="KW-1185">Reference proteome</keyword>
<dbReference type="InterPro" id="IPR000343">
    <property type="entry name" value="4pyrrol_synth_GluRdtase"/>
</dbReference>
<comment type="pathway">
    <text evidence="1 8 13">Porphyrin-containing compound metabolism; protoporphyrin-IX biosynthesis; 5-aminolevulinate from L-glutamyl-tRNA(Glu): step 1/2.</text>
</comment>
<feature type="domain" description="Glutamyl-tRNA reductase N-terminal" evidence="16">
    <location>
        <begin position="8"/>
        <end position="146"/>
    </location>
</feature>
<evidence type="ECO:0000256" key="3">
    <source>
        <dbReference type="ARBA" id="ARBA00012970"/>
    </source>
</evidence>
<evidence type="ECO:0000256" key="9">
    <source>
        <dbReference type="PIRSR" id="PIRSR000445-1"/>
    </source>
</evidence>
<keyword evidence="4 8" id="KW-0521">NADP</keyword>
<evidence type="ECO:0000259" key="15">
    <source>
        <dbReference type="Pfam" id="PF01488"/>
    </source>
</evidence>
<dbReference type="Gene3D" id="3.40.50.720">
    <property type="entry name" value="NAD(P)-binding Rossmann-like Domain"/>
    <property type="match status" value="1"/>
</dbReference>
<evidence type="ECO:0000256" key="11">
    <source>
        <dbReference type="PIRSR" id="PIRSR000445-3"/>
    </source>
</evidence>
<sequence length="430" mass="47873">MPFISSMSANHHWASVDEIERVRFKDVDSTIRKLISLPGVSEAMVLQTCNRVEVYAVADDPDALKSFTIEEGMPFKTFRFFLDDDSLYHLLRLACGIDSMIIGEDQILGQLKTSFLLSQKHGAMGPTLSTAILKAISVGKRARQDTRINKGSVSIGSAAVDLAEDILGSLDDKVILVVGAGEMGTLVANALAEKKLKAIYVANRTFKHAEELAGQLGGIAVKLDDISDYLIPADVIICATAAPHLVITKRMLEEKINERGNKKLLIIDITNPRNVEETVSDFEVVQLHNIDSLRRISDANLEKRHCEIAQVEVIIKEEFVLLKREYKRHQADRLISDLYKRTDDLRMAELNRAVSKLISSGGLTEKQMEILCDFSFSLTNKILASPTRQLRLAAEKGDEDRIKAAMTLFDIDTEEINELSYNKAKAVKTE</sequence>
<dbReference type="InterPro" id="IPR036343">
    <property type="entry name" value="GluRdtase_N_sf"/>
</dbReference>
<evidence type="ECO:0000256" key="12">
    <source>
        <dbReference type="PIRSR" id="PIRSR000445-4"/>
    </source>
</evidence>
<feature type="binding site" evidence="8 10">
    <location>
        <position position="110"/>
    </location>
    <ligand>
        <name>substrate</name>
    </ligand>
</feature>
<evidence type="ECO:0000256" key="7">
    <source>
        <dbReference type="ARBA" id="ARBA00047464"/>
    </source>
</evidence>
<dbReference type="InterPro" id="IPR018214">
    <property type="entry name" value="GluRdtase_CS"/>
</dbReference>
<evidence type="ECO:0000256" key="8">
    <source>
        <dbReference type="HAMAP-Rule" id="MF_00087"/>
    </source>
</evidence>
<dbReference type="InterPro" id="IPR006151">
    <property type="entry name" value="Shikm_DH/Glu-tRNA_Rdtase"/>
</dbReference>
<feature type="binding site" evidence="8 10">
    <location>
        <position position="99"/>
    </location>
    <ligand>
        <name>substrate</name>
    </ligand>
</feature>
<dbReference type="NCBIfam" id="TIGR01035">
    <property type="entry name" value="hemA"/>
    <property type="match status" value="1"/>
</dbReference>
<dbReference type="FunFam" id="3.30.460.30:FF:000001">
    <property type="entry name" value="Glutamyl-tRNA reductase"/>
    <property type="match status" value="1"/>
</dbReference>
<comment type="similarity">
    <text evidence="2 8 13">Belongs to the glutamyl-tRNA reductase family.</text>
</comment>
<accession>A0AAP2W8Q7</accession>
<reference evidence="17 18" key="1">
    <citation type="submission" date="2017-11" db="EMBL/GenBank/DDBJ databases">
        <title>Isolation and Characterization of Family Methanocellaceae Species from Potential Methane Hydrate Area Offshore Southwestern Taiwan.</title>
        <authorList>
            <person name="Zhang W.-L."/>
            <person name="Chen W.-C."/>
            <person name="Lai M.-C."/>
            <person name="Chen S.-C."/>
        </authorList>
    </citation>
    <scope>NUCLEOTIDE SEQUENCE [LARGE SCALE GENOMIC DNA]</scope>
    <source>
        <strain evidence="17 18">CWC-04</strain>
    </source>
</reference>
<dbReference type="SUPFAM" id="SSF69075">
    <property type="entry name" value="Glutamyl tRNA-reductase dimerization domain"/>
    <property type="match status" value="1"/>
</dbReference>
<dbReference type="InterPro" id="IPR015896">
    <property type="entry name" value="4pyrrol_synth_GluRdtase_dimer"/>
</dbReference>
<dbReference type="RefSeq" id="WP_255668610.1">
    <property type="nucleotide sequence ID" value="NZ_PGCK01000016.1"/>
</dbReference>
<protein>
    <recommendedName>
        <fullName evidence="3 8">Glutamyl-tRNA reductase</fullName>
        <shortName evidence="8">GluTR</shortName>
        <ecNumber evidence="3 8">1.2.1.70</ecNumber>
    </recommendedName>
</protein>
<feature type="active site" description="Nucleophile" evidence="8 9">
    <location>
        <position position="49"/>
    </location>
</feature>
<keyword evidence="5 8" id="KW-0560">Oxidoreductase</keyword>
<comment type="subunit">
    <text evidence="8">Homodimer.</text>
</comment>
<dbReference type="GO" id="GO:0019353">
    <property type="term" value="P:protoporphyrinogen IX biosynthetic process from glutamate"/>
    <property type="evidence" value="ECO:0007669"/>
    <property type="project" value="TreeGrafter"/>
</dbReference>
<keyword evidence="6 8" id="KW-0627">Porphyrin biosynthesis</keyword>
<feature type="binding site" evidence="8 10">
    <location>
        <begin position="104"/>
        <end position="106"/>
    </location>
    <ligand>
        <name>substrate</name>
    </ligand>
</feature>
<comment type="domain">
    <text evidence="8">Possesses an unusual extended V-shaped dimeric structure with each monomer consisting of three distinct domains arranged along a curved 'spinal' alpha-helix. The N-terminal catalytic domain specifically recognizes the glutamate moiety of the substrate. The second domain is the NADPH-binding domain, and the third C-terminal domain is responsible for dimerization.</text>
</comment>
<dbReference type="Pfam" id="PF01488">
    <property type="entry name" value="Shikimate_DH"/>
    <property type="match status" value="1"/>
</dbReference>
<dbReference type="EMBL" id="PGCK01000016">
    <property type="protein sequence ID" value="MCD1296261.1"/>
    <property type="molecule type" value="Genomic_DNA"/>
</dbReference>
<dbReference type="InterPro" id="IPR036291">
    <property type="entry name" value="NAD(P)-bd_dom_sf"/>
</dbReference>
<comment type="function">
    <text evidence="8">Catalyzes the NADPH-dependent reduction of glutamyl-tRNA(Glu) to glutamate 1-semialdehyde (GSA).</text>
</comment>